<dbReference type="InterPro" id="IPR013083">
    <property type="entry name" value="Znf_RING/FYVE/PHD"/>
</dbReference>
<comment type="caution">
    <text evidence="11">The sequence shown here is derived from an EMBL/GenBank/DDBJ whole genome shotgun (WGS) entry which is preliminary data.</text>
</comment>
<dbReference type="PANTHER" id="PTHR10131">
    <property type="entry name" value="TNF RECEPTOR ASSOCIATED FACTOR"/>
    <property type="match status" value="1"/>
</dbReference>
<organism evidence="11 12">
    <name type="scientific">Porites evermanni</name>
    <dbReference type="NCBI Taxonomy" id="104178"/>
    <lineage>
        <taxon>Eukaryota</taxon>
        <taxon>Metazoa</taxon>
        <taxon>Cnidaria</taxon>
        <taxon>Anthozoa</taxon>
        <taxon>Hexacorallia</taxon>
        <taxon>Scleractinia</taxon>
        <taxon>Fungiina</taxon>
        <taxon>Poritidae</taxon>
        <taxon>Porites</taxon>
    </lineage>
</organism>
<sequence>MTSELQTALVSEFCSRAPCERIDIKSGSLETEAIQKFLSICLKQYFSCSQDETNEASFSNDQTSTSEDTGVELDQFSNADISCRFCKDDMAPVSLALKNHLDACPLFPVQCPNMCGKMSVPREKLTDHIIVECPNTCNHCAYQDIGCSFQGTKTDLTKHLQESTENHLQMALEVIKEQRTELGIMRGRLRKQDENIAQLTESVSKLGAVCEEAIKHNQEQEKTINRLCEQMKEQKKHQSKYEKDFKSRIADLEQRGLETPPQNGLISNPGLSSGYGELVWRISNFSRRLQRVQSGRIDDPMTSEPFYTSAFGYKIVVWAYINGRGKEEGKCLSLYACVMSGEYDAILRWPIRPRYTFSLLDQNPDSESRKDLTRVRKVHDFKRDEVRRKGIERPGRDERAIIVGFDDFVKQEELEDGNFLMDDTLFIRVLVDMPESYS</sequence>
<feature type="zinc finger region" description="TRAF-type" evidence="7">
    <location>
        <begin position="100"/>
        <end position="156"/>
    </location>
</feature>
<feature type="domain" description="TRAF-type" evidence="10">
    <location>
        <begin position="100"/>
        <end position="156"/>
    </location>
</feature>
<keyword evidence="8" id="KW-0175">Coiled coil</keyword>
<keyword evidence="12" id="KW-1185">Reference proteome</keyword>
<dbReference type="InterPro" id="IPR012227">
    <property type="entry name" value="TNF_rcpt-assoc_TRAF_met"/>
</dbReference>
<dbReference type="Proteomes" id="UP001159427">
    <property type="component" value="Unassembled WGS sequence"/>
</dbReference>
<evidence type="ECO:0000256" key="6">
    <source>
        <dbReference type="ARBA" id="ARBA00022833"/>
    </source>
</evidence>
<dbReference type="Gene3D" id="2.60.210.10">
    <property type="entry name" value="Apoptosis, Tumor Necrosis Factor Receptor Associated Protein 2, Chain A"/>
    <property type="match status" value="1"/>
</dbReference>
<evidence type="ECO:0000313" key="12">
    <source>
        <dbReference type="Proteomes" id="UP001159427"/>
    </source>
</evidence>
<comment type="subcellular location">
    <subcellularLocation>
        <location evidence="1">Cytoplasm</location>
    </subcellularLocation>
</comment>
<keyword evidence="5 7" id="KW-0863">Zinc-finger</keyword>
<accession>A0ABN8LRS2</accession>
<dbReference type="EMBL" id="CALNXI010000125">
    <property type="protein sequence ID" value="CAH3019769.1"/>
    <property type="molecule type" value="Genomic_DNA"/>
</dbReference>
<evidence type="ECO:0000256" key="3">
    <source>
        <dbReference type="ARBA" id="ARBA00022723"/>
    </source>
</evidence>
<keyword evidence="3 7" id="KW-0479">Metal-binding</keyword>
<dbReference type="SMART" id="SM00061">
    <property type="entry name" value="MATH"/>
    <property type="match status" value="1"/>
</dbReference>
<evidence type="ECO:0000256" key="2">
    <source>
        <dbReference type="ARBA" id="ARBA00022490"/>
    </source>
</evidence>
<protein>
    <recommendedName>
        <fullName evidence="13">TNF receptor-associated factor</fullName>
    </recommendedName>
</protein>
<dbReference type="PIRSF" id="PIRSF015614">
    <property type="entry name" value="TRAF"/>
    <property type="match status" value="1"/>
</dbReference>
<evidence type="ECO:0008006" key="13">
    <source>
        <dbReference type="Google" id="ProtNLM"/>
    </source>
</evidence>
<evidence type="ECO:0000256" key="4">
    <source>
        <dbReference type="ARBA" id="ARBA00022737"/>
    </source>
</evidence>
<proteinExistence type="predicted"/>
<keyword evidence="4" id="KW-0677">Repeat</keyword>
<evidence type="ECO:0000256" key="8">
    <source>
        <dbReference type="SAM" id="Coils"/>
    </source>
</evidence>
<dbReference type="Pfam" id="PF22486">
    <property type="entry name" value="MATH_2"/>
    <property type="match status" value="1"/>
</dbReference>
<dbReference type="InterPro" id="IPR002083">
    <property type="entry name" value="MATH/TRAF_dom"/>
</dbReference>
<dbReference type="InterPro" id="IPR001293">
    <property type="entry name" value="Znf_TRAF"/>
</dbReference>
<dbReference type="PROSITE" id="PS50145">
    <property type="entry name" value="ZF_TRAF"/>
    <property type="match status" value="1"/>
</dbReference>
<gene>
    <name evidence="11" type="ORF">PEVE_00004087</name>
</gene>
<feature type="domain" description="MATH" evidence="9">
    <location>
        <begin position="275"/>
        <end position="431"/>
    </location>
</feature>
<dbReference type="Pfam" id="PF02176">
    <property type="entry name" value="zf-TRAF"/>
    <property type="match status" value="1"/>
</dbReference>
<feature type="coiled-coil region" evidence="8">
    <location>
        <begin position="210"/>
        <end position="244"/>
    </location>
</feature>
<keyword evidence="6 7" id="KW-0862">Zinc</keyword>
<dbReference type="PANTHER" id="PTHR10131:SF94">
    <property type="entry name" value="TNF RECEPTOR-ASSOCIATED FACTOR 4"/>
    <property type="match status" value="1"/>
</dbReference>
<dbReference type="Gene3D" id="3.30.40.10">
    <property type="entry name" value="Zinc/RING finger domain, C3HC4 (zinc finger)"/>
    <property type="match status" value="1"/>
</dbReference>
<reference evidence="11 12" key="1">
    <citation type="submission" date="2022-05" db="EMBL/GenBank/DDBJ databases">
        <authorList>
            <consortium name="Genoscope - CEA"/>
            <person name="William W."/>
        </authorList>
    </citation>
    <scope>NUCLEOTIDE SEQUENCE [LARGE SCALE GENOMIC DNA]</scope>
</reference>
<evidence type="ECO:0000313" key="11">
    <source>
        <dbReference type="EMBL" id="CAH3019769.1"/>
    </source>
</evidence>
<evidence type="ECO:0000256" key="1">
    <source>
        <dbReference type="ARBA" id="ARBA00004496"/>
    </source>
</evidence>
<name>A0ABN8LRS2_9CNID</name>
<evidence type="ECO:0000259" key="9">
    <source>
        <dbReference type="PROSITE" id="PS50144"/>
    </source>
</evidence>
<dbReference type="InterPro" id="IPR008974">
    <property type="entry name" value="TRAF-like"/>
</dbReference>
<evidence type="ECO:0000259" key="10">
    <source>
        <dbReference type="PROSITE" id="PS50145"/>
    </source>
</evidence>
<dbReference type="PROSITE" id="PS50144">
    <property type="entry name" value="MATH"/>
    <property type="match status" value="1"/>
</dbReference>
<keyword evidence="2" id="KW-0963">Cytoplasm</keyword>
<evidence type="ECO:0000256" key="7">
    <source>
        <dbReference type="PROSITE-ProRule" id="PRU00207"/>
    </source>
</evidence>
<dbReference type="SUPFAM" id="SSF49599">
    <property type="entry name" value="TRAF domain-like"/>
    <property type="match status" value="2"/>
</dbReference>
<evidence type="ECO:0000256" key="5">
    <source>
        <dbReference type="ARBA" id="ARBA00022771"/>
    </source>
</evidence>